<reference evidence="2 3" key="1">
    <citation type="submission" date="2018-07" db="EMBL/GenBank/DDBJ databases">
        <title>Complete genome sequencing of Ornithinimicrobium sp. AMA3305.</title>
        <authorList>
            <person name="Bae J.-W."/>
        </authorList>
    </citation>
    <scope>NUCLEOTIDE SEQUENCE [LARGE SCALE GENOMIC DNA]</scope>
    <source>
        <strain evidence="2 3">AMA3305</strain>
    </source>
</reference>
<gene>
    <name evidence="2" type="ORF">DV701_07905</name>
</gene>
<dbReference type="AlphaFoldDB" id="A0A345NM05"/>
<keyword evidence="1" id="KW-0812">Transmembrane</keyword>
<dbReference type="EMBL" id="CP031229">
    <property type="protein sequence ID" value="AXH96063.1"/>
    <property type="molecule type" value="Genomic_DNA"/>
</dbReference>
<sequence length="181" mass="19976">MGLIDTLRIEDTVQRYDFWLEMRGTGWRRRKELRRELRANLRAATEDVGATQALLNVGAPKELAREATDGEYQRRPQWSRAGFYAALTLGAVLFAVVYTATTFTAGVEAAGMVGQDVTGRVFPWPWVEFHARIEEGRGGLTTGASGAGWPVVVLPLVVFVLTARPWRVLTARSGQVGEQVG</sequence>
<evidence type="ECO:0000313" key="2">
    <source>
        <dbReference type="EMBL" id="AXH96063.1"/>
    </source>
</evidence>
<name>A0A345NM05_9MICO</name>
<keyword evidence="1" id="KW-0472">Membrane</keyword>
<organism evidence="2 3">
    <name type="scientific">Ornithinimicrobium avium</name>
    <dbReference type="NCBI Taxonomy" id="2283195"/>
    <lineage>
        <taxon>Bacteria</taxon>
        <taxon>Bacillati</taxon>
        <taxon>Actinomycetota</taxon>
        <taxon>Actinomycetes</taxon>
        <taxon>Micrococcales</taxon>
        <taxon>Ornithinimicrobiaceae</taxon>
        <taxon>Ornithinimicrobium</taxon>
    </lineage>
</organism>
<evidence type="ECO:0000256" key="1">
    <source>
        <dbReference type="SAM" id="Phobius"/>
    </source>
</evidence>
<feature type="transmembrane region" description="Helical" evidence="1">
    <location>
        <begin position="147"/>
        <end position="163"/>
    </location>
</feature>
<evidence type="ECO:0000313" key="3">
    <source>
        <dbReference type="Proteomes" id="UP000253790"/>
    </source>
</evidence>
<keyword evidence="3" id="KW-1185">Reference proteome</keyword>
<keyword evidence="1" id="KW-1133">Transmembrane helix</keyword>
<dbReference type="Proteomes" id="UP000253790">
    <property type="component" value="Chromosome"/>
</dbReference>
<dbReference type="KEGG" id="orn:DV701_07905"/>
<protein>
    <submittedName>
        <fullName evidence="2">Uncharacterized protein</fullName>
    </submittedName>
</protein>
<accession>A0A345NM05</accession>
<feature type="transmembrane region" description="Helical" evidence="1">
    <location>
        <begin position="81"/>
        <end position="100"/>
    </location>
</feature>
<dbReference type="RefSeq" id="WP_114927828.1">
    <property type="nucleotide sequence ID" value="NZ_CP031229.1"/>
</dbReference>
<proteinExistence type="predicted"/>
<dbReference type="OrthoDB" id="4843391at2"/>